<name>A0A5C3KJD7_COPMA</name>
<protein>
    <recommendedName>
        <fullName evidence="4">Transmembrane protein</fullName>
    </recommendedName>
</protein>
<dbReference type="EMBL" id="ML210315">
    <property type="protein sequence ID" value="TFK20027.1"/>
    <property type="molecule type" value="Genomic_DNA"/>
</dbReference>
<reference evidence="2 3" key="1">
    <citation type="journal article" date="2019" name="Nat. Ecol. Evol.">
        <title>Megaphylogeny resolves global patterns of mushroom evolution.</title>
        <authorList>
            <person name="Varga T."/>
            <person name="Krizsan K."/>
            <person name="Foldi C."/>
            <person name="Dima B."/>
            <person name="Sanchez-Garcia M."/>
            <person name="Sanchez-Ramirez S."/>
            <person name="Szollosi G.J."/>
            <person name="Szarkandi J.G."/>
            <person name="Papp V."/>
            <person name="Albert L."/>
            <person name="Andreopoulos W."/>
            <person name="Angelini C."/>
            <person name="Antonin V."/>
            <person name="Barry K.W."/>
            <person name="Bougher N.L."/>
            <person name="Buchanan P."/>
            <person name="Buyck B."/>
            <person name="Bense V."/>
            <person name="Catcheside P."/>
            <person name="Chovatia M."/>
            <person name="Cooper J."/>
            <person name="Damon W."/>
            <person name="Desjardin D."/>
            <person name="Finy P."/>
            <person name="Geml J."/>
            <person name="Haridas S."/>
            <person name="Hughes K."/>
            <person name="Justo A."/>
            <person name="Karasinski D."/>
            <person name="Kautmanova I."/>
            <person name="Kiss B."/>
            <person name="Kocsube S."/>
            <person name="Kotiranta H."/>
            <person name="LaButti K.M."/>
            <person name="Lechner B.E."/>
            <person name="Liimatainen K."/>
            <person name="Lipzen A."/>
            <person name="Lukacs Z."/>
            <person name="Mihaltcheva S."/>
            <person name="Morgado L.N."/>
            <person name="Niskanen T."/>
            <person name="Noordeloos M.E."/>
            <person name="Ohm R.A."/>
            <person name="Ortiz-Santana B."/>
            <person name="Ovrebo C."/>
            <person name="Racz N."/>
            <person name="Riley R."/>
            <person name="Savchenko A."/>
            <person name="Shiryaev A."/>
            <person name="Soop K."/>
            <person name="Spirin V."/>
            <person name="Szebenyi C."/>
            <person name="Tomsovsky M."/>
            <person name="Tulloss R.E."/>
            <person name="Uehling J."/>
            <person name="Grigoriev I.V."/>
            <person name="Vagvolgyi C."/>
            <person name="Papp T."/>
            <person name="Martin F.M."/>
            <person name="Miettinen O."/>
            <person name="Hibbett D.S."/>
            <person name="Nagy L.G."/>
        </authorList>
    </citation>
    <scope>NUCLEOTIDE SEQUENCE [LARGE SCALE GENOMIC DNA]</scope>
    <source>
        <strain evidence="2 3">CBS 121175</strain>
    </source>
</reference>
<evidence type="ECO:0000313" key="3">
    <source>
        <dbReference type="Proteomes" id="UP000307440"/>
    </source>
</evidence>
<feature type="chain" id="PRO_5022913989" description="Transmembrane protein" evidence="1">
    <location>
        <begin position="28"/>
        <end position="136"/>
    </location>
</feature>
<proteinExistence type="predicted"/>
<evidence type="ECO:0008006" key="4">
    <source>
        <dbReference type="Google" id="ProtNLM"/>
    </source>
</evidence>
<evidence type="ECO:0000313" key="2">
    <source>
        <dbReference type="EMBL" id="TFK20027.1"/>
    </source>
</evidence>
<gene>
    <name evidence="2" type="ORF">FA15DRAFT_149896</name>
</gene>
<evidence type="ECO:0000256" key="1">
    <source>
        <dbReference type="SAM" id="SignalP"/>
    </source>
</evidence>
<dbReference type="AlphaFoldDB" id="A0A5C3KJD7"/>
<sequence length="136" mass="14929">MDRLVTLFLLHHVRLFWLCTFYISTISSSSSSSSSSHRHLNIISSTLLFASTWTDWTTAVDGCGREVEVGFRVGRVTCGRVLGIYGRDGGRVVVCGVVWLCVLRVPGGCLGVRWGWREEGDGVRVVDDVVVSGIIP</sequence>
<feature type="signal peptide" evidence="1">
    <location>
        <begin position="1"/>
        <end position="27"/>
    </location>
</feature>
<keyword evidence="1" id="KW-0732">Signal</keyword>
<dbReference type="Proteomes" id="UP000307440">
    <property type="component" value="Unassembled WGS sequence"/>
</dbReference>
<keyword evidence="3" id="KW-1185">Reference proteome</keyword>
<accession>A0A5C3KJD7</accession>
<organism evidence="2 3">
    <name type="scientific">Coprinopsis marcescibilis</name>
    <name type="common">Agaric fungus</name>
    <name type="synonym">Psathyrella marcescibilis</name>
    <dbReference type="NCBI Taxonomy" id="230819"/>
    <lineage>
        <taxon>Eukaryota</taxon>
        <taxon>Fungi</taxon>
        <taxon>Dikarya</taxon>
        <taxon>Basidiomycota</taxon>
        <taxon>Agaricomycotina</taxon>
        <taxon>Agaricomycetes</taxon>
        <taxon>Agaricomycetidae</taxon>
        <taxon>Agaricales</taxon>
        <taxon>Agaricineae</taxon>
        <taxon>Psathyrellaceae</taxon>
        <taxon>Coprinopsis</taxon>
    </lineage>
</organism>